<feature type="compositionally biased region" description="Basic and acidic residues" evidence="3">
    <location>
        <begin position="71"/>
        <end position="82"/>
    </location>
</feature>
<evidence type="ECO:0000256" key="3">
    <source>
        <dbReference type="SAM" id="MobiDB-lite"/>
    </source>
</evidence>
<keyword evidence="2" id="KW-0378">Hydrolase</keyword>
<accession>A0ABY7SXB6</accession>
<feature type="region of interest" description="Disordered" evidence="3">
    <location>
        <begin position="1"/>
        <end position="102"/>
    </location>
</feature>
<dbReference type="Proteomes" id="UP001218412">
    <property type="component" value="Chromosome"/>
</dbReference>
<dbReference type="EMBL" id="CP067134">
    <property type="protein sequence ID" value="WCR11544.1"/>
    <property type="molecule type" value="Genomic_DNA"/>
</dbReference>
<evidence type="ECO:0000313" key="5">
    <source>
        <dbReference type="Proteomes" id="UP001218412"/>
    </source>
</evidence>
<gene>
    <name evidence="4" type="ORF">JHW45_03900</name>
</gene>
<reference evidence="4 5" key="1">
    <citation type="submission" date="2021-01" db="EMBL/GenBank/DDBJ databases">
        <title>Biogeographic distribution of Paracoccus.</title>
        <authorList>
            <person name="Hollensteiner J."/>
            <person name="Leineberger J."/>
            <person name="Brinkhoff T."/>
            <person name="Daniel R."/>
        </authorList>
    </citation>
    <scope>NUCLEOTIDE SEQUENCE [LARGE SCALE GENOMIC DNA]</scope>
    <source>
        <strain evidence="4 5">LMG25392</strain>
    </source>
</reference>
<dbReference type="InterPro" id="IPR010126">
    <property type="entry name" value="Esterase_phb"/>
</dbReference>
<feature type="compositionally biased region" description="Basic residues" evidence="3">
    <location>
        <begin position="37"/>
        <end position="46"/>
    </location>
</feature>
<dbReference type="SUPFAM" id="SSF53474">
    <property type="entry name" value="alpha/beta-Hydrolases"/>
    <property type="match status" value="2"/>
</dbReference>
<feature type="compositionally biased region" description="Low complexity" evidence="3">
    <location>
        <begin position="47"/>
        <end position="63"/>
    </location>
</feature>
<evidence type="ECO:0000313" key="4">
    <source>
        <dbReference type="EMBL" id="WCR11544.1"/>
    </source>
</evidence>
<sequence length="385" mass="41477">MLAPFRRTRAKATRKLRRATISAVTNAWGAVLTPAKPAKKTRKPKSAKAAPKPAAAKAAAKAPARPRKKTPKDSTPRADRKPAVPATSRSRSTRPRGSAFTSGTFDSEFGARSYRLYVPAVARTAPDPLPLIVMLHGCGQSSLDFARGTGMNTLAEEFGFLVLYPSQARASHHYGCWNWYRRGDQARDAGEPALLAGLTRRIIADHNVDPARVYVAGLSAGASAALVLATSYPDIFAAAGVHSGLAVGAAYDAASAPIAMQSGNPGLPHRIQLPTIVFHGDSDRTVSPRNGRFVALRALEPYARLDRAEKTGRIPGGREFTRIVHRVGRGRPYVEQWVVHGSGHAWSGGHSAGSYTDPAGPDASREMVRFFLRHRTTKKWRQALA</sequence>
<dbReference type="Gene3D" id="3.40.50.1820">
    <property type="entry name" value="alpha/beta hydrolase"/>
    <property type="match status" value="1"/>
</dbReference>
<evidence type="ECO:0000256" key="1">
    <source>
        <dbReference type="ARBA" id="ARBA00022729"/>
    </source>
</evidence>
<dbReference type="InterPro" id="IPR029058">
    <property type="entry name" value="AB_hydrolase_fold"/>
</dbReference>
<keyword evidence="5" id="KW-1185">Reference proteome</keyword>
<dbReference type="Pfam" id="PF10503">
    <property type="entry name" value="Esterase_PHB"/>
    <property type="match status" value="1"/>
</dbReference>
<evidence type="ECO:0000256" key="2">
    <source>
        <dbReference type="ARBA" id="ARBA00022801"/>
    </source>
</evidence>
<name>A0ABY7SXB6_9RHOB</name>
<proteinExistence type="predicted"/>
<organism evidence="4 5">
    <name type="scientific">Paracoccus stylophorae</name>
    <dbReference type="NCBI Taxonomy" id="659350"/>
    <lineage>
        <taxon>Bacteria</taxon>
        <taxon>Pseudomonadati</taxon>
        <taxon>Pseudomonadota</taxon>
        <taxon>Alphaproteobacteria</taxon>
        <taxon>Rhodobacterales</taxon>
        <taxon>Paracoccaceae</taxon>
        <taxon>Paracoccus</taxon>
    </lineage>
</organism>
<feature type="compositionally biased region" description="Basic residues" evidence="3">
    <location>
        <begin position="1"/>
        <end position="18"/>
    </location>
</feature>
<dbReference type="PANTHER" id="PTHR43037">
    <property type="entry name" value="UNNAMED PRODUCT-RELATED"/>
    <property type="match status" value="1"/>
</dbReference>
<feature type="compositionally biased region" description="Low complexity" evidence="3">
    <location>
        <begin position="85"/>
        <end position="99"/>
    </location>
</feature>
<dbReference type="InterPro" id="IPR050955">
    <property type="entry name" value="Plant_Biomass_Hydrol_Est"/>
</dbReference>
<dbReference type="NCBIfam" id="TIGR01840">
    <property type="entry name" value="esterase_phb"/>
    <property type="match status" value="1"/>
</dbReference>
<dbReference type="PANTHER" id="PTHR43037:SF1">
    <property type="entry name" value="BLL1128 PROTEIN"/>
    <property type="match status" value="1"/>
</dbReference>
<protein>
    <submittedName>
        <fullName evidence="4">PHB depolymerase family esterase</fullName>
    </submittedName>
</protein>
<keyword evidence="1" id="KW-0732">Signal</keyword>